<dbReference type="Proteomes" id="UP000198817">
    <property type="component" value="Unassembled WGS sequence"/>
</dbReference>
<evidence type="ECO:0000256" key="8">
    <source>
        <dbReference type="ARBA" id="ARBA00030455"/>
    </source>
</evidence>
<comment type="function">
    <text evidence="1">Catalyzes the reversible oxidation of 3-phospho-D-glycerate to 3-phosphonooxypyruvate, the first step of the phosphorylated L-serine biosynthesis pathway. Also catalyzes the reversible oxidation of 2-hydroxyglutarate to 2-oxoglutarate.</text>
</comment>
<evidence type="ECO:0000256" key="3">
    <source>
        <dbReference type="ARBA" id="ARBA00005854"/>
    </source>
</evidence>
<evidence type="ECO:0000256" key="6">
    <source>
        <dbReference type="ARBA" id="ARBA00021582"/>
    </source>
</evidence>
<keyword evidence="14" id="KW-1185">Reference proteome</keyword>
<dbReference type="RefSeq" id="WP_090469679.1">
    <property type="nucleotide sequence ID" value="NZ_FOWF01000001.1"/>
</dbReference>
<evidence type="ECO:0000313" key="13">
    <source>
        <dbReference type="EMBL" id="SFU33965.1"/>
    </source>
</evidence>
<comment type="pathway">
    <text evidence="2">Amino-acid biosynthesis; L-serine biosynthesis; L-serine from 3-phospho-D-glycerate: step 1/3.</text>
</comment>
<dbReference type="InterPro" id="IPR006139">
    <property type="entry name" value="D-isomer_2_OHA_DH_cat_dom"/>
</dbReference>
<dbReference type="SUPFAM" id="SSF51735">
    <property type="entry name" value="NAD(P)-binding Rossmann-fold domains"/>
    <property type="match status" value="1"/>
</dbReference>
<dbReference type="PANTHER" id="PTHR42938:SF47">
    <property type="entry name" value="HYDROXYPYRUVATE REDUCTASE"/>
    <property type="match status" value="1"/>
</dbReference>
<reference evidence="13 14" key="1">
    <citation type="submission" date="2016-10" db="EMBL/GenBank/DDBJ databases">
        <authorList>
            <person name="de Groot N.N."/>
        </authorList>
    </citation>
    <scope>NUCLEOTIDE SEQUENCE [LARGE SCALE GENOMIC DNA]</scope>
    <source>
        <strain evidence="13 14">KHGC13</strain>
    </source>
</reference>
<dbReference type="PROSITE" id="PS00671">
    <property type="entry name" value="D_2_HYDROXYACID_DH_3"/>
    <property type="match status" value="1"/>
</dbReference>
<dbReference type="SUPFAM" id="SSF55021">
    <property type="entry name" value="ACT-like"/>
    <property type="match status" value="1"/>
</dbReference>
<dbReference type="OrthoDB" id="9805416at2"/>
<accession>A0A1I7FCY3</accession>
<comment type="catalytic activity">
    <reaction evidence="10">
        <text>(2R)-3-phosphoglycerate + NAD(+) = 3-phosphooxypyruvate + NADH + H(+)</text>
        <dbReference type="Rhea" id="RHEA:12641"/>
        <dbReference type="ChEBI" id="CHEBI:15378"/>
        <dbReference type="ChEBI" id="CHEBI:18110"/>
        <dbReference type="ChEBI" id="CHEBI:57540"/>
        <dbReference type="ChEBI" id="CHEBI:57945"/>
        <dbReference type="ChEBI" id="CHEBI:58272"/>
        <dbReference type="EC" id="1.1.1.95"/>
    </reaction>
</comment>
<dbReference type="InterPro" id="IPR036291">
    <property type="entry name" value="NAD(P)-bd_dom_sf"/>
</dbReference>
<dbReference type="InterPro" id="IPR002912">
    <property type="entry name" value="ACT_dom"/>
</dbReference>
<name>A0A1I7FCY3_9FIRM</name>
<dbReference type="PROSITE" id="PS51671">
    <property type="entry name" value="ACT"/>
    <property type="match status" value="1"/>
</dbReference>
<protein>
    <recommendedName>
        <fullName evidence="6">D-3-phosphoglycerate dehydrogenase</fullName>
        <ecNumber evidence="4">1.1.1.399</ecNumber>
        <ecNumber evidence="5">1.1.1.95</ecNumber>
    </recommendedName>
    <alternativeName>
        <fullName evidence="8">2-oxoglutarate reductase</fullName>
    </alternativeName>
</protein>
<evidence type="ECO:0000256" key="9">
    <source>
        <dbReference type="ARBA" id="ARBA00048126"/>
    </source>
</evidence>
<feature type="domain" description="ACT" evidence="12">
    <location>
        <begin position="318"/>
        <end position="387"/>
    </location>
</feature>
<dbReference type="InterPro" id="IPR029753">
    <property type="entry name" value="D-isomer_DH_CS"/>
</dbReference>
<proteinExistence type="inferred from homology"/>
<evidence type="ECO:0000256" key="10">
    <source>
        <dbReference type="ARBA" id="ARBA00048731"/>
    </source>
</evidence>
<dbReference type="SUPFAM" id="SSF52283">
    <property type="entry name" value="Formate/glycerate dehydrogenase catalytic domain-like"/>
    <property type="match status" value="1"/>
</dbReference>
<comment type="catalytic activity">
    <reaction evidence="9">
        <text>(R)-2-hydroxyglutarate + NAD(+) = 2-oxoglutarate + NADH + H(+)</text>
        <dbReference type="Rhea" id="RHEA:49612"/>
        <dbReference type="ChEBI" id="CHEBI:15378"/>
        <dbReference type="ChEBI" id="CHEBI:15801"/>
        <dbReference type="ChEBI" id="CHEBI:16810"/>
        <dbReference type="ChEBI" id="CHEBI:57540"/>
        <dbReference type="ChEBI" id="CHEBI:57945"/>
        <dbReference type="EC" id="1.1.1.399"/>
    </reaction>
</comment>
<keyword evidence="7 11" id="KW-0560">Oxidoreductase</keyword>
<gene>
    <name evidence="13" type="ORF">SAMN05216508_10257</name>
</gene>
<evidence type="ECO:0000256" key="7">
    <source>
        <dbReference type="ARBA" id="ARBA00023002"/>
    </source>
</evidence>
<dbReference type="Gene3D" id="3.40.50.720">
    <property type="entry name" value="NAD(P)-binding Rossmann-like Domain"/>
    <property type="match status" value="2"/>
</dbReference>
<dbReference type="Pfam" id="PF00389">
    <property type="entry name" value="2-Hacid_dh"/>
    <property type="match status" value="1"/>
</dbReference>
<evidence type="ECO:0000256" key="1">
    <source>
        <dbReference type="ARBA" id="ARBA00003800"/>
    </source>
</evidence>
<dbReference type="PANTHER" id="PTHR42938">
    <property type="entry name" value="FORMATE DEHYDROGENASE 1"/>
    <property type="match status" value="1"/>
</dbReference>
<dbReference type="CDD" id="cd12174">
    <property type="entry name" value="PGDH_like_3"/>
    <property type="match status" value="1"/>
</dbReference>
<dbReference type="EC" id="1.1.1.399" evidence="4"/>
<evidence type="ECO:0000313" key="14">
    <source>
        <dbReference type="Proteomes" id="UP000198817"/>
    </source>
</evidence>
<evidence type="ECO:0000256" key="2">
    <source>
        <dbReference type="ARBA" id="ARBA00005216"/>
    </source>
</evidence>
<dbReference type="GO" id="GO:0051287">
    <property type="term" value="F:NAD binding"/>
    <property type="evidence" value="ECO:0007669"/>
    <property type="project" value="InterPro"/>
</dbReference>
<dbReference type="InterPro" id="IPR006140">
    <property type="entry name" value="D-isomer_DH_NAD-bd"/>
</dbReference>
<dbReference type="AlphaFoldDB" id="A0A1I7FCY3"/>
<comment type="similarity">
    <text evidence="3 11">Belongs to the D-isomer specific 2-hydroxyacid dehydrogenase family.</text>
</comment>
<evidence type="ECO:0000256" key="4">
    <source>
        <dbReference type="ARBA" id="ARBA00013001"/>
    </source>
</evidence>
<dbReference type="GO" id="GO:0004617">
    <property type="term" value="F:phosphoglycerate dehydrogenase activity"/>
    <property type="evidence" value="ECO:0007669"/>
    <property type="project" value="UniProtKB-EC"/>
</dbReference>
<evidence type="ECO:0000256" key="5">
    <source>
        <dbReference type="ARBA" id="ARBA00013143"/>
    </source>
</evidence>
<organism evidence="13 14">
    <name type="scientific">Eubacterium pyruvativorans</name>
    <dbReference type="NCBI Taxonomy" id="155865"/>
    <lineage>
        <taxon>Bacteria</taxon>
        <taxon>Bacillati</taxon>
        <taxon>Bacillota</taxon>
        <taxon>Clostridia</taxon>
        <taxon>Eubacteriales</taxon>
        <taxon>Eubacteriaceae</taxon>
        <taxon>Eubacterium</taxon>
    </lineage>
</organism>
<dbReference type="Gene3D" id="3.30.70.260">
    <property type="match status" value="1"/>
</dbReference>
<dbReference type="EMBL" id="FPBT01000002">
    <property type="protein sequence ID" value="SFU33965.1"/>
    <property type="molecule type" value="Genomic_DNA"/>
</dbReference>
<sequence length="387" mass="42073">MFQYKCMNNISDAINTVLDDQYKKTDETEEADGIIVRSAKMHDMEFGDRLKAIVRAGSGVNNIPLERCAEEGIVVFNSPGANANSVKELVIGSMINASRNIPDAIRWVKDNATDEDLAKDVEKGKKKFAGTELKGKTLGVIGLGAIGGMVANAAYALGMHIVGIDPYLSVRNALALDRSVKIRKTYGSVYSEADYLTIHLHLTDQTRGMINSEAFDQMKDGVILMNFSRGEVVDNIALKEALESGKVRKYVTDFPSPEVMKMPNVIATPHLGASTKEAEDNCAIMAVEELRDYLENGCITNSVNYPNVNPGPCQSEGRVVVLHHNVPNVLSTISTVFGGKGINITNLTNQTRGKYACCVVDTEAPVTKSLARELCEADSVIRVIVVK</sequence>
<dbReference type="STRING" id="155865.SAMN05216515_101110"/>
<dbReference type="EC" id="1.1.1.95" evidence="5"/>
<dbReference type="Pfam" id="PF02826">
    <property type="entry name" value="2-Hacid_dh_C"/>
    <property type="match status" value="1"/>
</dbReference>
<dbReference type="UniPathway" id="UPA00135">
    <property type="reaction ID" value="UER00196"/>
</dbReference>
<evidence type="ECO:0000256" key="11">
    <source>
        <dbReference type="RuleBase" id="RU003719"/>
    </source>
</evidence>
<evidence type="ECO:0000259" key="12">
    <source>
        <dbReference type="PROSITE" id="PS51671"/>
    </source>
</evidence>
<dbReference type="InterPro" id="IPR045865">
    <property type="entry name" value="ACT-like_dom_sf"/>
</dbReference>